<dbReference type="eggNOG" id="ENOG502RR6X">
    <property type="taxonomic scope" value="Eukaryota"/>
</dbReference>
<reference evidence="3" key="1">
    <citation type="journal article" date="2015" name="Genome Announc.">
        <title>Draft genome sequence of the cellulolytic fungus Chaetomium globosum.</title>
        <authorList>
            <person name="Cuomo C.A."/>
            <person name="Untereiner W.A."/>
            <person name="Ma L.-J."/>
            <person name="Grabherr M."/>
            <person name="Birren B.W."/>
        </authorList>
    </citation>
    <scope>NUCLEOTIDE SEQUENCE [LARGE SCALE GENOMIC DNA]</scope>
    <source>
        <strain evidence="3">ATCC 6205 / CBS 148.51 / DSM 1962 / NBRC 6347 / NRRL 1970</strain>
    </source>
</reference>
<evidence type="ECO:0000313" key="2">
    <source>
        <dbReference type="EMBL" id="EAQ89757.1"/>
    </source>
</evidence>
<keyword evidence="3" id="KW-1185">Reference proteome</keyword>
<sequence length="673" mass="71495">MAGLAQSPRIHHWFGKYLLKGFSTAIVPSQKLNDATLWHLYYSDGGRLPYPDMGAIQCADVDGNEMAKGRHILGWCSEAHFYAGSKDANYAIRESRLGSPGKDFSLEKVSLSVGQVVTGGCQFSIGRKDTPIRITRGGYVDKLRWIRQRYFTLYDVEDNRGFLIDGASTLLHLLRTSLHLSSVDEFASEFLFEHSKFQESTDPLKRSSALKVLLSEANRRLPLYREDANTSTTVQHRIEQLYETLEKLVDHASHAEAAHKGINSKPRISTHLKGWDFAELATDRDPFHLKVTKLPLSVPWVDFTRAIPAVTLFGRGFGELIRPAAHPHPQTQTQTMAQACLDWMALPTGQYHLCVGVADLREIVRRTVGSDDAVVPSSSSSSNNNSPLTVAPGMVLCYNKSGNNTPMGGSGEMFRRCACVGPTGAAATAARPVLKPKEAAYGGFQPVLELVLEGFGWGGMGGMTSLFNDTDGSGGGGSKVIVDLSACPPEGAVILGMPKSKRLWPWQHQQQSLPPALSLPSLSLGVRSSLSQGTSLSSAGSAGSTGSSASTTELDSELGSGFGSGSGFGFGSGSVTPPTSVASGGSGAGDDTDPVPGGGGLGSPVGAGTKRRRGWCSSEDGSEGGGMGSVESGKRRKMLSKMRGIGRALVRGAPGRDEGVSREISGDVEMEEG</sequence>
<gene>
    <name evidence="2" type="ORF">CHGG_06376</name>
</gene>
<dbReference type="STRING" id="306901.Q2H4N9"/>
<feature type="compositionally biased region" description="Gly residues" evidence="1">
    <location>
        <begin position="596"/>
        <end position="605"/>
    </location>
</feature>
<evidence type="ECO:0000313" key="3">
    <source>
        <dbReference type="Proteomes" id="UP000001056"/>
    </source>
</evidence>
<feature type="compositionally biased region" description="Low complexity" evidence="1">
    <location>
        <begin position="573"/>
        <end position="583"/>
    </location>
</feature>
<dbReference type="Proteomes" id="UP000001056">
    <property type="component" value="Unassembled WGS sequence"/>
</dbReference>
<organism evidence="2 3">
    <name type="scientific">Chaetomium globosum (strain ATCC 6205 / CBS 148.51 / DSM 1962 / NBRC 6347 / NRRL 1970)</name>
    <name type="common">Soil fungus</name>
    <dbReference type="NCBI Taxonomy" id="306901"/>
    <lineage>
        <taxon>Eukaryota</taxon>
        <taxon>Fungi</taxon>
        <taxon>Dikarya</taxon>
        <taxon>Ascomycota</taxon>
        <taxon>Pezizomycotina</taxon>
        <taxon>Sordariomycetes</taxon>
        <taxon>Sordariomycetidae</taxon>
        <taxon>Sordariales</taxon>
        <taxon>Chaetomiaceae</taxon>
        <taxon>Chaetomium</taxon>
    </lineage>
</organism>
<dbReference type="VEuPathDB" id="FungiDB:CHGG_06376"/>
<feature type="compositionally biased region" description="Gly residues" evidence="1">
    <location>
        <begin position="560"/>
        <end position="572"/>
    </location>
</feature>
<proteinExistence type="predicted"/>
<dbReference type="InParanoid" id="Q2H4N9"/>
<dbReference type="HOGENOM" id="CLU_408252_0_0_1"/>
<protein>
    <submittedName>
        <fullName evidence="2">Uncharacterized protein</fullName>
    </submittedName>
</protein>
<feature type="region of interest" description="Disordered" evidence="1">
    <location>
        <begin position="533"/>
        <end position="673"/>
    </location>
</feature>
<evidence type="ECO:0000256" key="1">
    <source>
        <dbReference type="SAM" id="MobiDB-lite"/>
    </source>
</evidence>
<feature type="compositionally biased region" description="Low complexity" evidence="1">
    <location>
        <begin position="533"/>
        <end position="552"/>
    </location>
</feature>
<dbReference type="GeneID" id="4390339"/>
<name>Q2H4N9_CHAGB</name>
<accession>Q2H4N9</accession>
<feature type="compositionally biased region" description="Basic and acidic residues" evidence="1">
    <location>
        <begin position="654"/>
        <end position="665"/>
    </location>
</feature>
<dbReference type="EMBL" id="CH408031">
    <property type="protein sequence ID" value="EAQ89757.1"/>
    <property type="molecule type" value="Genomic_DNA"/>
</dbReference>
<dbReference type="OrthoDB" id="4578798at2759"/>
<dbReference type="RefSeq" id="XP_001222471.1">
    <property type="nucleotide sequence ID" value="XM_001222470.1"/>
</dbReference>
<dbReference type="AlphaFoldDB" id="Q2H4N9"/>